<accession>A0AAN9FT28</accession>
<keyword evidence="4" id="KW-1185">Reference proteome</keyword>
<name>A0AAN9FT28_CROPI</name>
<dbReference type="Pfam" id="PF13889">
    <property type="entry name" value="Chromosome_seg"/>
    <property type="match status" value="1"/>
</dbReference>
<evidence type="ECO:0000313" key="3">
    <source>
        <dbReference type="EMBL" id="KAK7282102.1"/>
    </source>
</evidence>
<sequence length="703" mass="78719">MGFPQVPSGCIAEEVGASLGVFAQTAQSIASISNCEMNLLAGEDLGNRMQVDMLKSERKKVLELSKESHIPNVCKDGKPIIQKLNINPMEQTGKLSVNAGQTMQKPTSRILGFQIRALTSHVNGFGGNGYSPAMFNVTNDAAEASESRVRKRLFSPLNVMLLEDNFEGNQSEIEGGIYQSCSKGSHDSYNSVILQDHEKIHSGNISNIHSMIWSSSCFQEFKNSSCVDSNVNQLVSSRSHSHCEHEDPWYYRHFSPSPELSNSKERTKTKSQIASLSIPQKKVPSPQFPLSPLGIKSSENEKLDGCKDIHIMLDDDIESFKGMEQSLDRTRQGILSAQEMPSKSQLDYKSMKQESVLLTPDKIIDMKEYWTHPSSFPPKHAKLSRTVGRQPIRRSLVGSFEESLLSGRLSGKVSQKLDGFLAVLNVSGGSFSPKSQKIPFAVNSVDGDKYLLYYSSINLSGKLLSSKSRVTKFQRTLSMDESRSEKSRIRIPVKGRIQLVLSNPEKTPIHTFFCNYDLSDMPAGTKTFLRQKITLTSSRSMPMTGKESQTDSDYRADTKSSLISNISHRDKDLLSEFDSPTSTKACKEANFSSRKSLVSEDKFLHGSSKANDNAINNGILLYALHLRFICPSPKKRSRSVHKSRSDPLSAEVRNIMDTEHERRFYLYDDMRVVFPQRHSDSDEGKLHVEYHFPSNPKYFNISC</sequence>
<evidence type="ECO:0000259" key="2">
    <source>
        <dbReference type="SMART" id="SM01177"/>
    </source>
</evidence>
<evidence type="ECO:0000313" key="4">
    <source>
        <dbReference type="Proteomes" id="UP001372338"/>
    </source>
</evidence>
<dbReference type="InterPro" id="IPR033473">
    <property type="entry name" value="Atos-like_C"/>
</dbReference>
<dbReference type="PANTHER" id="PTHR13199">
    <property type="entry name" value="GH03947P"/>
    <property type="match status" value="1"/>
</dbReference>
<dbReference type="InterPro" id="IPR025261">
    <property type="entry name" value="Atos-like_cons_dom"/>
</dbReference>
<reference evidence="3 4" key="1">
    <citation type="submission" date="2024-01" db="EMBL/GenBank/DDBJ databases">
        <title>The genomes of 5 underutilized Papilionoideae crops provide insights into root nodulation and disease resistanc.</title>
        <authorList>
            <person name="Yuan L."/>
        </authorList>
    </citation>
    <scope>NUCLEOTIDE SEQUENCE [LARGE SCALE GENOMIC DNA]</scope>
    <source>
        <strain evidence="3">ZHUSHIDOU_FW_LH</strain>
        <tissue evidence="3">Leaf</tissue>
    </source>
</reference>
<dbReference type="AlphaFoldDB" id="A0AAN9FT28"/>
<comment type="caution">
    <text evidence="3">The sequence shown here is derived from an EMBL/GenBank/DDBJ whole genome shotgun (WGS) entry which is preliminary data.</text>
</comment>
<gene>
    <name evidence="3" type="ORF">RIF29_10642</name>
</gene>
<dbReference type="SMART" id="SM01177">
    <property type="entry name" value="DUF4210"/>
    <property type="match status" value="1"/>
</dbReference>
<dbReference type="Proteomes" id="UP001372338">
    <property type="component" value="Unassembled WGS sequence"/>
</dbReference>
<dbReference type="EMBL" id="JAYWIO010000002">
    <property type="protein sequence ID" value="KAK7282102.1"/>
    <property type="molecule type" value="Genomic_DNA"/>
</dbReference>
<organism evidence="3 4">
    <name type="scientific">Crotalaria pallida</name>
    <name type="common">Smooth rattlebox</name>
    <name type="synonym">Crotalaria striata</name>
    <dbReference type="NCBI Taxonomy" id="3830"/>
    <lineage>
        <taxon>Eukaryota</taxon>
        <taxon>Viridiplantae</taxon>
        <taxon>Streptophyta</taxon>
        <taxon>Embryophyta</taxon>
        <taxon>Tracheophyta</taxon>
        <taxon>Spermatophyta</taxon>
        <taxon>Magnoliopsida</taxon>
        <taxon>eudicotyledons</taxon>
        <taxon>Gunneridae</taxon>
        <taxon>Pentapetalae</taxon>
        <taxon>rosids</taxon>
        <taxon>fabids</taxon>
        <taxon>Fabales</taxon>
        <taxon>Fabaceae</taxon>
        <taxon>Papilionoideae</taxon>
        <taxon>50 kb inversion clade</taxon>
        <taxon>genistoids sensu lato</taxon>
        <taxon>core genistoids</taxon>
        <taxon>Crotalarieae</taxon>
        <taxon>Crotalaria</taxon>
    </lineage>
</organism>
<proteinExistence type="predicted"/>
<dbReference type="InterPro" id="IPR051506">
    <property type="entry name" value="ATOS_Transcription_Regulators"/>
</dbReference>
<evidence type="ECO:0000256" key="1">
    <source>
        <dbReference type="SAM" id="MobiDB-lite"/>
    </source>
</evidence>
<feature type="region of interest" description="Disordered" evidence="1">
    <location>
        <begin position="274"/>
        <end position="294"/>
    </location>
</feature>
<feature type="domain" description="Atos-like conserved" evidence="2">
    <location>
        <begin position="396"/>
        <end position="454"/>
    </location>
</feature>
<protein>
    <recommendedName>
        <fullName evidence="2">Atos-like conserved domain-containing protein</fullName>
    </recommendedName>
</protein>
<dbReference type="Pfam" id="PF13915">
    <property type="entry name" value="DUF4210"/>
    <property type="match status" value="1"/>
</dbReference>
<dbReference type="PANTHER" id="PTHR13199:SF11">
    <property type="entry name" value="PROTEIN ATOSSA"/>
    <property type="match status" value="1"/>
</dbReference>